<reference evidence="2 3" key="1">
    <citation type="submission" date="2021-03" db="EMBL/GenBank/DDBJ databases">
        <title>Sequencing the genomes of 1000 actinobacteria strains.</title>
        <authorList>
            <person name="Klenk H.-P."/>
        </authorList>
    </citation>
    <scope>NUCLEOTIDE SEQUENCE [LARGE SCALE GENOMIC DNA]</scope>
    <source>
        <strain evidence="2 3">DSM 20168</strain>
    </source>
</reference>
<feature type="domain" description="Transcription regulator PadR N-terminal" evidence="1">
    <location>
        <begin position="34"/>
        <end position="104"/>
    </location>
</feature>
<dbReference type="InterPro" id="IPR036388">
    <property type="entry name" value="WH-like_DNA-bd_sf"/>
</dbReference>
<gene>
    <name evidence="2" type="ORF">JOF39_000493</name>
</gene>
<evidence type="ECO:0000313" key="3">
    <source>
        <dbReference type="Proteomes" id="UP001195422"/>
    </source>
</evidence>
<name>A0ABS4XLN2_GLUPR</name>
<dbReference type="Proteomes" id="UP001195422">
    <property type="component" value="Unassembled WGS sequence"/>
</dbReference>
<dbReference type="SUPFAM" id="SSF46785">
    <property type="entry name" value="Winged helix' DNA-binding domain"/>
    <property type="match status" value="1"/>
</dbReference>
<dbReference type="Gene3D" id="1.10.10.10">
    <property type="entry name" value="Winged helix-like DNA-binding domain superfamily/Winged helix DNA-binding domain"/>
    <property type="match status" value="1"/>
</dbReference>
<keyword evidence="2" id="KW-0238">DNA-binding</keyword>
<dbReference type="InterPro" id="IPR036390">
    <property type="entry name" value="WH_DNA-bd_sf"/>
</dbReference>
<dbReference type="InterPro" id="IPR005149">
    <property type="entry name" value="Tscrpt_reg_PadR_N"/>
</dbReference>
<comment type="caution">
    <text evidence="2">The sequence shown here is derived from an EMBL/GenBank/DDBJ whole genome shotgun (WGS) entry which is preliminary data.</text>
</comment>
<dbReference type="EMBL" id="JAGIOJ010000001">
    <property type="protein sequence ID" value="MBP2397412.1"/>
    <property type="molecule type" value="Genomic_DNA"/>
</dbReference>
<dbReference type="RefSeq" id="WP_188947206.1">
    <property type="nucleotide sequence ID" value="NZ_BMPH01000002.1"/>
</dbReference>
<dbReference type="Pfam" id="PF03551">
    <property type="entry name" value="PadR"/>
    <property type="match status" value="1"/>
</dbReference>
<accession>A0ABS4XLN2</accession>
<evidence type="ECO:0000313" key="2">
    <source>
        <dbReference type="EMBL" id="MBP2397412.1"/>
    </source>
</evidence>
<keyword evidence="3" id="KW-1185">Reference proteome</keyword>
<organism evidence="2 3">
    <name type="scientific">Glutamicibacter protophormiae</name>
    <name type="common">Brevibacterium protophormiae</name>
    <dbReference type="NCBI Taxonomy" id="37930"/>
    <lineage>
        <taxon>Bacteria</taxon>
        <taxon>Bacillati</taxon>
        <taxon>Actinomycetota</taxon>
        <taxon>Actinomycetes</taxon>
        <taxon>Micrococcales</taxon>
        <taxon>Micrococcaceae</taxon>
        <taxon>Glutamicibacter</taxon>
    </lineage>
</organism>
<protein>
    <submittedName>
        <fullName evidence="2">DNA-binding PadR family transcriptional regulator</fullName>
    </submittedName>
</protein>
<dbReference type="GO" id="GO:0003677">
    <property type="term" value="F:DNA binding"/>
    <property type="evidence" value="ECO:0007669"/>
    <property type="project" value="UniProtKB-KW"/>
</dbReference>
<evidence type="ECO:0000259" key="1">
    <source>
        <dbReference type="Pfam" id="PF03551"/>
    </source>
</evidence>
<proteinExistence type="predicted"/>
<sequence>MVRPTEEQEWALAKIDSWVETYKKSMLTPVIMMLVATNQPTTVAVVAQLITEKTGWHITERGLYRTIKRLQDSGILQSLDVDAPRTGAKKKELSLTEAGRQLLEGMRANMVESKFSAGDIGIHDETAERAFGAAGS</sequence>